<keyword evidence="2" id="KW-0689">Ribosomal protein</keyword>
<dbReference type="Proteomes" id="UP000184404">
    <property type="component" value="Unassembled WGS sequence"/>
</dbReference>
<dbReference type="Pfam" id="PF01248">
    <property type="entry name" value="Ribosomal_L7Ae"/>
    <property type="match status" value="1"/>
</dbReference>
<proteinExistence type="predicted"/>
<dbReference type="STRING" id="1123243.SAMN02745190_01333"/>
<organism evidence="2 3">
    <name type="scientific">Schwartzia succinivorans DSM 10502</name>
    <dbReference type="NCBI Taxonomy" id="1123243"/>
    <lineage>
        <taxon>Bacteria</taxon>
        <taxon>Bacillati</taxon>
        <taxon>Bacillota</taxon>
        <taxon>Negativicutes</taxon>
        <taxon>Selenomonadales</taxon>
        <taxon>Selenomonadaceae</taxon>
        <taxon>Schwartzia</taxon>
    </lineage>
</organism>
<keyword evidence="2" id="KW-0687">Ribonucleoprotein</keyword>
<evidence type="ECO:0000313" key="2">
    <source>
        <dbReference type="EMBL" id="SHE84062.1"/>
    </source>
</evidence>
<dbReference type="EMBL" id="FQUG01000004">
    <property type="protein sequence ID" value="SHE84062.1"/>
    <property type="molecule type" value="Genomic_DNA"/>
</dbReference>
<evidence type="ECO:0000259" key="1">
    <source>
        <dbReference type="Pfam" id="PF01248"/>
    </source>
</evidence>
<dbReference type="InterPro" id="IPR004038">
    <property type="entry name" value="Ribosomal_eL8/eL30/eS12/Gad45"/>
</dbReference>
<name>A0A1M4WSV4_9FIRM</name>
<sequence length="81" mass="8567">MTLDNLMKTRHVTGVKQVTKAVQKGTAKCVFLASDADQSVTALLKEACEAKKIEVVNDVTMRELGKACSIEVGASAAAVLM</sequence>
<protein>
    <submittedName>
        <fullName evidence="2">Large subunit ribosomal protein L7A</fullName>
    </submittedName>
</protein>
<dbReference type="OrthoDB" id="1634364at2"/>
<dbReference type="RefSeq" id="WP_072935387.1">
    <property type="nucleotide sequence ID" value="NZ_FQUG01000004.1"/>
</dbReference>
<dbReference type="GO" id="GO:0005840">
    <property type="term" value="C:ribosome"/>
    <property type="evidence" value="ECO:0007669"/>
    <property type="project" value="UniProtKB-KW"/>
</dbReference>
<feature type="domain" description="Ribosomal protein eL8/eL30/eS12/Gadd45" evidence="1">
    <location>
        <begin position="7"/>
        <end position="79"/>
    </location>
</feature>
<dbReference type="InterPro" id="IPR029064">
    <property type="entry name" value="Ribosomal_eL30-like_sf"/>
</dbReference>
<keyword evidence="3" id="KW-1185">Reference proteome</keyword>
<dbReference type="AlphaFoldDB" id="A0A1M4WSV4"/>
<dbReference type="SUPFAM" id="SSF55315">
    <property type="entry name" value="L30e-like"/>
    <property type="match status" value="1"/>
</dbReference>
<accession>A0A1M4WSV4</accession>
<gene>
    <name evidence="2" type="ORF">SAMN02745190_01333</name>
</gene>
<dbReference type="Gene3D" id="3.30.1330.30">
    <property type="match status" value="1"/>
</dbReference>
<reference evidence="2 3" key="1">
    <citation type="submission" date="2016-11" db="EMBL/GenBank/DDBJ databases">
        <authorList>
            <person name="Jaros S."/>
            <person name="Januszkiewicz K."/>
            <person name="Wedrychowicz H."/>
        </authorList>
    </citation>
    <scope>NUCLEOTIDE SEQUENCE [LARGE SCALE GENOMIC DNA]</scope>
    <source>
        <strain evidence="2 3">DSM 10502</strain>
    </source>
</reference>
<dbReference type="PRINTS" id="PR00884">
    <property type="entry name" value="RIBOSOMALHS6"/>
</dbReference>
<evidence type="ECO:0000313" key="3">
    <source>
        <dbReference type="Proteomes" id="UP000184404"/>
    </source>
</evidence>